<keyword evidence="3" id="KW-1185">Reference proteome</keyword>
<keyword evidence="1" id="KW-0732">Signal</keyword>
<proteinExistence type="predicted"/>
<accession>D2B6B4</accession>
<organism evidence="2 3">
    <name type="scientific">Streptosporangium roseum (strain ATCC 12428 / DSM 43021 / JCM 3005 / KCTC 9067 / NCIMB 10171 / NRRL 2505 / NI 9100)</name>
    <dbReference type="NCBI Taxonomy" id="479432"/>
    <lineage>
        <taxon>Bacteria</taxon>
        <taxon>Bacillati</taxon>
        <taxon>Actinomycetota</taxon>
        <taxon>Actinomycetes</taxon>
        <taxon>Streptosporangiales</taxon>
        <taxon>Streptosporangiaceae</taxon>
        <taxon>Streptosporangium</taxon>
    </lineage>
</organism>
<evidence type="ECO:0000313" key="2">
    <source>
        <dbReference type="EMBL" id="ACZ83827.1"/>
    </source>
</evidence>
<dbReference type="EMBL" id="CP001814">
    <property type="protein sequence ID" value="ACZ83827.1"/>
    <property type="molecule type" value="Genomic_DNA"/>
</dbReference>
<dbReference type="HOGENOM" id="CLU_1495425_0_0_11"/>
<evidence type="ECO:0000256" key="1">
    <source>
        <dbReference type="SAM" id="SignalP"/>
    </source>
</evidence>
<dbReference type="Proteomes" id="UP000002029">
    <property type="component" value="Chromosome"/>
</dbReference>
<evidence type="ECO:0000313" key="3">
    <source>
        <dbReference type="Proteomes" id="UP000002029"/>
    </source>
</evidence>
<feature type="chain" id="PRO_5003028204" evidence="1">
    <location>
        <begin position="28"/>
        <end position="180"/>
    </location>
</feature>
<dbReference type="AlphaFoldDB" id="D2B6B4"/>
<protein>
    <submittedName>
        <fullName evidence="2">Uncharacterized protein</fullName>
    </submittedName>
</protein>
<name>D2B6B4_STRRD</name>
<reference evidence="2 3" key="1">
    <citation type="journal article" date="2010" name="Stand. Genomic Sci.">
        <title>Complete genome sequence of Streptosporangium roseum type strain (NI 9100).</title>
        <authorList>
            <person name="Nolan M."/>
            <person name="Sikorski J."/>
            <person name="Jando M."/>
            <person name="Lucas S."/>
            <person name="Lapidus A."/>
            <person name="Glavina Del Rio T."/>
            <person name="Chen F."/>
            <person name="Tice H."/>
            <person name="Pitluck S."/>
            <person name="Cheng J.F."/>
            <person name="Chertkov O."/>
            <person name="Sims D."/>
            <person name="Meincke L."/>
            <person name="Brettin T."/>
            <person name="Han C."/>
            <person name="Detter J.C."/>
            <person name="Bruce D."/>
            <person name="Goodwin L."/>
            <person name="Land M."/>
            <person name="Hauser L."/>
            <person name="Chang Y.J."/>
            <person name="Jeffries C.D."/>
            <person name="Ivanova N."/>
            <person name="Mavromatis K."/>
            <person name="Mikhailova N."/>
            <person name="Chen A."/>
            <person name="Palaniappan K."/>
            <person name="Chain P."/>
            <person name="Rohde M."/>
            <person name="Goker M."/>
            <person name="Bristow J."/>
            <person name="Eisen J.A."/>
            <person name="Markowitz V."/>
            <person name="Hugenholtz P."/>
            <person name="Kyrpides N.C."/>
            <person name="Klenk H.P."/>
        </authorList>
    </citation>
    <scope>NUCLEOTIDE SEQUENCE [LARGE SCALE GENOMIC DNA]</scope>
    <source>
        <strain evidence="3">ATCC 12428 / DSM 43021 / JCM 3005 / NI 9100</strain>
    </source>
</reference>
<feature type="signal peptide" evidence="1">
    <location>
        <begin position="1"/>
        <end position="27"/>
    </location>
</feature>
<sequence>MSGGRRPGARGTAYGLAFMLVCGLCSAAPASAGTSAPDSPPNPASPVLFKLEARSSSSHSNLRGNKTRLHFYLKVQVRGEGAEAMTITGIGRSGAGLKLLTPVARGPYVLQPGKIVSFGLRYEITDCGDVQKGEWPVPVHVRSDEGDTLVYAPLQLFNVGTRGPVNLPWQTALANQVCPS</sequence>
<gene>
    <name evidence="2" type="ordered locus">Sros_0813</name>
</gene>
<dbReference type="KEGG" id="sro:Sros_0813"/>